<dbReference type="WBParaSite" id="sdigi.contig268.g6888.t1">
    <property type="protein sequence ID" value="sdigi.contig268.g6888.t1"/>
    <property type="gene ID" value="sdigi.contig268.g6888"/>
</dbReference>
<dbReference type="InterPro" id="IPR036047">
    <property type="entry name" value="F-box-like_dom_sf"/>
</dbReference>
<proteinExistence type="predicted"/>
<protein>
    <submittedName>
        <fullName evidence="3">F-box domain-containing protein</fullName>
    </submittedName>
</protein>
<name>A0A915PUN1_9BILA</name>
<dbReference type="Gene3D" id="1.20.1280.50">
    <property type="match status" value="1"/>
</dbReference>
<reference evidence="3" key="1">
    <citation type="submission" date="2022-11" db="UniProtKB">
        <authorList>
            <consortium name="WormBaseParasite"/>
        </authorList>
    </citation>
    <scope>IDENTIFICATION</scope>
</reference>
<evidence type="ECO:0000259" key="1">
    <source>
        <dbReference type="PROSITE" id="PS50181"/>
    </source>
</evidence>
<dbReference type="Pfam" id="PF12937">
    <property type="entry name" value="F-box-like"/>
    <property type="match status" value="1"/>
</dbReference>
<dbReference type="SUPFAM" id="SSF81383">
    <property type="entry name" value="F-box domain"/>
    <property type="match status" value="1"/>
</dbReference>
<feature type="domain" description="F-box" evidence="1">
    <location>
        <begin position="86"/>
        <end position="133"/>
    </location>
</feature>
<dbReference type="GO" id="GO:0031146">
    <property type="term" value="P:SCF-dependent proteasomal ubiquitin-dependent protein catabolic process"/>
    <property type="evidence" value="ECO:0007669"/>
    <property type="project" value="TreeGrafter"/>
</dbReference>
<dbReference type="CDD" id="cd09917">
    <property type="entry name" value="F-box_SF"/>
    <property type="match status" value="1"/>
</dbReference>
<dbReference type="PROSITE" id="PS50181">
    <property type="entry name" value="FBOX"/>
    <property type="match status" value="1"/>
</dbReference>
<dbReference type="AlphaFoldDB" id="A0A915PUN1"/>
<dbReference type="SUPFAM" id="SSF52047">
    <property type="entry name" value="RNI-like"/>
    <property type="match status" value="1"/>
</dbReference>
<dbReference type="Gene3D" id="3.80.10.10">
    <property type="entry name" value="Ribonuclease Inhibitor"/>
    <property type="match status" value="1"/>
</dbReference>
<evidence type="ECO:0000313" key="3">
    <source>
        <dbReference type="WBParaSite" id="sdigi.contig268.g6888.t1"/>
    </source>
</evidence>
<sequence>MDAITESPGRFWPVSRKYDTINRKYKFFEATHTDRMQSYYPLIQLGRTAYSPLRFGAIGSKSQISVENEIDVEKFATDSNIRKGKLAAINDLPDDILLAIFRYCHPIELIHCFSPVSQRWNSLANHATLFTEVRVLINDLSLKYGSVKTFFQRTSQHLQKLCIDCSVSLPSAEVNALFDICCPKVIHLDIGSFKEMNTILLEKLSKCFPNVQTVHMERVKRSSSNDDNTEEWIKTLRMLFEDGSIFPKMRNLFVGDVAAYSLDDESKLPASKRPLNLLSIYEGTGATDFIEIRTSPWTSTLTELHLGYIIRNDAIQYIGELLNLKVFSWGLSLYTCDQEILHLKNLYNLEELRIMFGGEDCNVTDLGLIDLFTLPNEEPEKFFPYKLKHLALENYYDSTISLLAAIDRNCPDLKSLGLAFNGYLPLNEEAMSFIIKNFKRLVFLDLSNWENFYKDEVWNNLDDHDLPDLRLLKIHGNEVNIEDLQRLNLKRSKLLISTRWNYFINWTETENGCVFHDTFDGDIKSLENDLRQIDGLHDFTMGSSLSIYDNISCNPLVRSSSIDSNNIRKTKFFPGDCSV</sequence>
<dbReference type="GO" id="GO:0019005">
    <property type="term" value="C:SCF ubiquitin ligase complex"/>
    <property type="evidence" value="ECO:0007669"/>
    <property type="project" value="TreeGrafter"/>
</dbReference>
<accession>A0A915PUN1</accession>
<keyword evidence="2" id="KW-1185">Reference proteome</keyword>
<organism evidence="2 3">
    <name type="scientific">Setaria digitata</name>
    <dbReference type="NCBI Taxonomy" id="48799"/>
    <lineage>
        <taxon>Eukaryota</taxon>
        <taxon>Metazoa</taxon>
        <taxon>Ecdysozoa</taxon>
        <taxon>Nematoda</taxon>
        <taxon>Chromadorea</taxon>
        <taxon>Rhabditida</taxon>
        <taxon>Spirurina</taxon>
        <taxon>Spiruromorpha</taxon>
        <taxon>Filarioidea</taxon>
        <taxon>Setariidae</taxon>
        <taxon>Setaria</taxon>
    </lineage>
</organism>
<dbReference type="PANTHER" id="PTHR13318">
    <property type="entry name" value="PARTNER OF PAIRED, ISOFORM B-RELATED"/>
    <property type="match status" value="1"/>
</dbReference>
<evidence type="ECO:0000313" key="2">
    <source>
        <dbReference type="Proteomes" id="UP000887581"/>
    </source>
</evidence>
<dbReference type="Proteomes" id="UP000887581">
    <property type="component" value="Unplaced"/>
</dbReference>
<dbReference type="InterPro" id="IPR032675">
    <property type="entry name" value="LRR_dom_sf"/>
</dbReference>
<dbReference type="InterPro" id="IPR001810">
    <property type="entry name" value="F-box_dom"/>
</dbReference>